<feature type="transmembrane region" description="Helical" evidence="6">
    <location>
        <begin position="40"/>
        <end position="63"/>
    </location>
</feature>
<dbReference type="GO" id="GO:0015171">
    <property type="term" value="F:amino acid transmembrane transporter activity"/>
    <property type="evidence" value="ECO:0007669"/>
    <property type="project" value="TreeGrafter"/>
</dbReference>
<keyword evidence="2" id="KW-1003">Cell membrane</keyword>
<dbReference type="STRING" id="1121442.SAMN02745702_01415"/>
<proteinExistence type="predicted"/>
<feature type="transmembrane region" description="Helical" evidence="6">
    <location>
        <begin position="6"/>
        <end position="28"/>
    </location>
</feature>
<evidence type="ECO:0000313" key="7">
    <source>
        <dbReference type="EMBL" id="SKA71108.1"/>
    </source>
</evidence>
<reference evidence="7 8" key="1">
    <citation type="submission" date="2017-02" db="EMBL/GenBank/DDBJ databases">
        <authorList>
            <person name="Peterson S.W."/>
        </authorList>
    </citation>
    <scope>NUCLEOTIDE SEQUENCE [LARGE SCALE GENOMIC DNA]</scope>
    <source>
        <strain evidence="7 8">DSM 18034</strain>
    </source>
</reference>
<dbReference type="Pfam" id="PF01810">
    <property type="entry name" value="LysE"/>
    <property type="match status" value="1"/>
</dbReference>
<organism evidence="7 8">
    <name type="scientific">Desulfobaculum bizertense DSM 18034</name>
    <dbReference type="NCBI Taxonomy" id="1121442"/>
    <lineage>
        <taxon>Bacteria</taxon>
        <taxon>Pseudomonadati</taxon>
        <taxon>Thermodesulfobacteriota</taxon>
        <taxon>Desulfovibrionia</taxon>
        <taxon>Desulfovibrionales</taxon>
        <taxon>Desulfovibrionaceae</taxon>
        <taxon>Desulfobaculum</taxon>
    </lineage>
</organism>
<evidence type="ECO:0000313" key="8">
    <source>
        <dbReference type="Proteomes" id="UP000189733"/>
    </source>
</evidence>
<evidence type="ECO:0000256" key="5">
    <source>
        <dbReference type="ARBA" id="ARBA00023136"/>
    </source>
</evidence>
<keyword evidence="8" id="KW-1185">Reference proteome</keyword>
<keyword evidence="4 6" id="KW-1133">Transmembrane helix</keyword>
<protein>
    <submittedName>
        <fullName evidence="7">L-lysine exporter family protein LysE/ArgO</fullName>
    </submittedName>
</protein>
<dbReference type="EMBL" id="FUYA01000004">
    <property type="protein sequence ID" value="SKA71108.1"/>
    <property type="molecule type" value="Genomic_DNA"/>
</dbReference>
<feature type="transmembrane region" description="Helical" evidence="6">
    <location>
        <begin position="146"/>
        <end position="170"/>
    </location>
</feature>
<name>A0A1T4W228_9BACT</name>
<dbReference type="PANTHER" id="PTHR30086">
    <property type="entry name" value="ARGININE EXPORTER PROTEIN ARGO"/>
    <property type="match status" value="1"/>
</dbReference>
<evidence type="ECO:0000256" key="1">
    <source>
        <dbReference type="ARBA" id="ARBA00004651"/>
    </source>
</evidence>
<dbReference type="GO" id="GO:0005886">
    <property type="term" value="C:plasma membrane"/>
    <property type="evidence" value="ECO:0007669"/>
    <property type="project" value="UniProtKB-SubCell"/>
</dbReference>
<dbReference type="Proteomes" id="UP000189733">
    <property type="component" value="Unassembled WGS sequence"/>
</dbReference>
<keyword evidence="5 6" id="KW-0472">Membrane</keyword>
<accession>A0A1T4W228</accession>
<dbReference type="RefSeq" id="WP_078684708.1">
    <property type="nucleotide sequence ID" value="NZ_FUYA01000004.1"/>
</dbReference>
<evidence type="ECO:0000256" key="2">
    <source>
        <dbReference type="ARBA" id="ARBA00022475"/>
    </source>
</evidence>
<evidence type="ECO:0000256" key="6">
    <source>
        <dbReference type="SAM" id="Phobius"/>
    </source>
</evidence>
<sequence length="206" mass="21855">MLISPFIQGIGTGAGLIIAIGAQNAFVLSQGLQKNYPLQIATFCILADALLISLGISGLGTLITQHQGLASFAAWGGALFLFWYGLGSFRAAFSDKTLVATEDSRQSLKVVLLTASAVTFLNPQAYLDTVVLLGSIGGQFPGDGRYLFGAGALTASTVWFLSLSFGARLLRPFFQSARSWKVLDLTTCAIMWSIGGSLVYKQVALF</sequence>
<dbReference type="AlphaFoldDB" id="A0A1T4W228"/>
<feature type="transmembrane region" description="Helical" evidence="6">
    <location>
        <begin position="69"/>
        <end position="86"/>
    </location>
</feature>
<dbReference type="InterPro" id="IPR001123">
    <property type="entry name" value="LeuE-type"/>
</dbReference>
<dbReference type="PANTHER" id="PTHR30086:SF20">
    <property type="entry name" value="ARGININE EXPORTER PROTEIN ARGO-RELATED"/>
    <property type="match status" value="1"/>
</dbReference>
<feature type="transmembrane region" description="Helical" evidence="6">
    <location>
        <begin position="107"/>
        <end position="126"/>
    </location>
</feature>
<comment type="subcellular location">
    <subcellularLocation>
        <location evidence="1">Cell membrane</location>
        <topology evidence="1">Multi-pass membrane protein</topology>
    </subcellularLocation>
</comment>
<dbReference type="OrthoDB" id="5638726at2"/>
<keyword evidence="3 6" id="KW-0812">Transmembrane</keyword>
<evidence type="ECO:0000256" key="3">
    <source>
        <dbReference type="ARBA" id="ARBA00022692"/>
    </source>
</evidence>
<evidence type="ECO:0000256" key="4">
    <source>
        <dbReference type="ARBA" id="ARBA00022989"/>
    </source>
</evidence>
<gene>
    <name evidence="7" type="ORF">SAMN02745702_01415</name>
</gene>